<protein>
    <submittedName>
        <fullName evidence="3">Putative major pilin subunit</fullName>
    </submittedName>
</protein>
<proteinExistence type="predicted"/>
<dbReference type="PANTHER" id="PTHR30093:SF2">
    <property type="entry name" value="TYPE II SECRETION SYSTEM PROTEIN H"/>
    <property type="match status" value="1"/>
</dbReference>
<dbReference type="Pfam" id="PF07963">
    <property type="entry name" value="N_methyl"/>
    <property type="match status" value="1"/>
</dbReference>
<dbReference type="NCBIfam" id="TIGR04294">
    <property type="entry name" value="pre_pil_HX9DG"/>
    <property type="match status" value="1"/>
</dbReference>
<accession>A0A517VZ74</accession>
<dbReference type="NCBIfam" id="TIGR02532">
    <property type="entry name" value="IV_pilin_GFxxxE"/>
    <property type="match status" value="1"/>
</dbReference>
<keyword evidence="1" id="KW-1133">Transmembrane helix</keyword>
<evidence type="ECO:0000259" key="2">
    <source>
        <dbReference type="Pfam" id="PF07596"/>
    </source>
</evidence>
<gene>
    <name evidence="3" type="ORF">V144x_37830</name>
</gene>
<dbReference type="Proteomes" id="UP000318704">
    <property type="component" value="Chromosome"/>
</dbReference>
<evidence type="ECO:0000256" key="1">
    <source>
        <dbReference type="SAM" id="Phobius"/>
    </source>
</evidence>
<name>A0A517VZ74_9PLAN</name>
<keyword evidence="1" id="KW-0812">Transmembrane</keyword>
<dbReference type="EMBL" id="CP037920">
    <property type="protein sequence ID" value="QDT98297.1"/>
    <property type="molecule type" value="Genomic_DNA"/>
</dbReference>
<dbReference type="InterPro" id="IPR012902">
    <property type="entry name" value="N_methyl_site"/>
</dbReference>
<dbReference type="KEGG" id="gaw:V144x_37830"/>
<dbReference type="InterPro" id="IPR011453">
    <property type="entry name" value="DUF1559"/>
</dbReference>
<dbReference type="Pfam" id="PF07596">
    <property type="entry name" value="SBP_bac_10"/>
    <property type="match status" value="1"/>
</dbReference>
<dbReference type="Gene3D" id="3.30.700.10">
    <property type="entry name" value="Glycoprotein, Type 4 Pilin"/>
    <property type="match status" value="1"/>
</dbReference>
<dbReference type="InterPro" id="IPR027558">
    <property type="entry name" value="Pre_pil_HX9DG_C"/>
</dbReference>
<dbReference type="SUPFAM" id="SSF54523">
    <property type="entry name" value="Pili subunits"/>
    <property type="match status" value="1"/>
</dbReference>
<evidence type="ECO:0000313" key="4">
    <source>
        <dbReference type="Proteomes" id="UP000318704"/>
    </source>
</evidence>
<feature type="domain" description="DUF1559" evidence="2">
    <location>
        <begin position="42"/>
        <end position="330"/>
    </location>
</feature>
<dbReference type="InterPro" id="IPR045584">
    <property type="entry name" value="Pilin-like"/>
</dbReference>
<dbReference type="PROSITE" id="PS00409">
    <property type="entry name" value="PROKAR_NTER_METHYL"/>
    <property type="match status" value="1"/>
</dbReference>
<dbReference type="AlphaFoldDB" id="A0A517VZ74"/>
<organism evidence="3 4">
    <name type="scientific">Gimesia aquarii</name>
    <dbReference type="NCBI Taxonomy" id="2527964"/>
    <lineage>
        <taxon>Bacteria</taxon>
        <taxon>Pseudomonadati</taxon>
        <taxon>Planctomycetota</taxon>
        <taxon>Planctomycetia</taxon>
        <taxon>Planctomycetales</taxon>
        <taxon>Planctomycetaceae</taxon>
        <taxon>Gimesia</taxon>
    </lineage>
</organism>
<keyword evidence="1" id="KW-0472">Membrane</keyword>
<dbReference type="PANTHER" id="PTHR30093">
    <property type="entry name" value="GENERAL SECRETION PATHWAY PROTEIN G"/>
    <property type="match status" value="1"/>
</dbReference>
<reference evidence="3 4" key="1">
    <citation type="submission" date="2019-03" db="EMBL/GenBank/DDBJ databases">
        <title>Deep-cultivation of Planctomycetes and their phenomic and genomic characterization uncovers novel biology.</title>
        <authorList>
            <person name="Wiegand S."/>
            <person name="Jogler M."/>
            <person name="Boedeker C."/>
            <person name="Pinto D."/>
            <person name="Vollmers J."/>
            <person name="Rivas-Marin E."/>
            <person name="Kohn T."/>
            <person name="Peeters S.H."/>
            <person name="Heuer A."/>
            <person name="Rast P."/>
            <person name="Oberbeckmann S."/>
            <person name="Bunk B."/>
            <person name="Jeske O."/>
            <person name="Meyerdierks A."/>
            <person name="Storesund J.E."/>
            <person name="Kallscheuer N."/>
            <person name="Luecker S."/>
            <person name="Lage O.M."/>
            <person name="Pohl T."/>
            <person name="Merkel B.J."/>
            <person name="Hornburger P."/>
            <person name="Mueller R.-W."/>
            <person name="Bruemmer F."/>
            <person name="Labrenz M."/>
            <person name="Spormann A.M."/>
            <person name="Op den Camp H."/>
            <person name="Overmann J."/>
            <person name="Amann R."/>
            <person name="Jetten M.S.M."/>
            <person name="Mascher T."/>
            <person name="Medema M.H."/>
            <person name="Devos D.P."/>
            <person name="Kaster A.-K."/>
            <person name="Ovreas L."/>
            <person name="Rohde M."/>
            <person name="Galperin M.Y."/>
            <person name="Jogler C."/>
        </authorList>
    </citation>
    <scope>NUCLEOTIDE SEQUENCE [LARGE SCALE GENOMIC DNA]</scope>
    <source>
        <strain evidence="3 4">V144</strain>
    </source>
</reference>
<dbReference type="RefSeq" id="WP_144986843.1">
    <property type="nucleotide sequence ID" value="NZ_CP037920.1"/>
</dbReference>
<evidence type="ECO:0000313" key="3">
    <source>
        <dbReference type="EMBL" id="QDT98297.1"/>
    </source>
</evidence>
<feature type="transmembrane region" description="Helical" evidence="1">
    <location>
        <begin position="20"/>
        <end position="41"/>
    </location>
</feature>
<sequence length="349" mass="38411">MVLITKQIHSDNNRRSGFTLIELLVVLAIIGLLVALLVPAVQMVRETARKAQCANHLKQIGIALQAYHEVHQVLPFGVGHDNDGPISSLGTLNDRRYSAHVMLLPYLDQAAVYNLLNFDVAPFHPFVNAANDAQEELTKRFHEVLNGPAAEAKLNVFICPSDLSRLQSRWGPNNYRSCNGSSWSGREGNGMFGQNSSVRLGDVKDGLSNTAMFSERAKGTWDDTLIDPLSDLYNLQGVWTENQFIDACGSLAPQTASAYQYDVESGQTWLAGNMNWTRYNHVRTPNRTSCKNGFTWDGVIMNPSSWHMNGVNVLMGDGAVRFVNENINAEVWRSAGTISGGEQSTGLGI</sequence>